<organism evidence="1 2">
    <name type="scientific">Brachionus calyciflorus</name>
    <dbReference type="NCBI Taxonomy" id="104777"/>
    <lineage>
        <taxon>Eukaryota</taxon>
        <taxon>Metazoa</taxon>
        <taxon>Spiralia</taxon>
        <taxon>Gnathifera</taxon>
        <taxon>Rotifera</taxon>
        <taxon>Eurotatoria</taxon>
        <taxon>Monogononta</taxon>
        <taxon>Pseudotrocha</taxon>
        <taxon>Ploima</taxon>
        <taxon>Brachionidae</taxon>
        <taxon>Brachionus</taxon>
    </lineage>
</organism>
<keyword evidence="2" id="KW-1185">Reference proteome</keyword>
<gene>
    <name evidence="1" type="ORF">OXX778_LOCUS18187</name>
</gene>
<protein>
    <submittedName>
        <fullName evidence="1">Uncharacterized protein</fullName>
    </submittedName>
</protein>
<sequence>MDMFPLKINAYDGESVETIFKNANSKLLEWASSQLVGNPKIIFNEDNLEFCLDVPDGWAYYVMDVDKNHIDESYEKANKTFFKFKEHKFNHLRHFYVKSSLVESQEFGSRESPLLAPVNIKDLISNVNKTDIDIPQYVKEYYLKQAGLPYFQGSLYQKGYGLGGIFRRIFKYIMPIVRKNAIPAVKTVGKELLKSAANVVNDSLSGEDLKSSLKKKTK</sequence>
<dbReference type="OrthoDB" id="6423361at2759"/>
<dbReference type="Proteomes" id="UP000663879">
    <property type="component" value="Unassembled WGS sequence"/>
</dbReference>
<evidence type="ECO:0000313" key="1">
    <source>
        <dbReference type="EMBL" id="CAF1037516.1"/>
    </source>
</evidence>
<comment type="caution">
    <text evidence="1">The sequence shown here is derived from an EMBL/GenBank/DDBJ whole genome shotgun (WGS) entry which is preliminary data.</text>
</comment>
<dbReference type="EMBL" id="CAJNOC010004923">
    <property type="protein sequence ID" value="CAF1037516.1"/>
    <property type="molecule type" value="Genomic_DNA"/>
</dbReference>
<dbReference type="AlphaFoldDB" id="A0A814JHF4"/>
<accession>A0A814JHF4</accession>
<name>A0A814JHF4_9BILA</name>
<proteinExistence type="predicted"/>
<evidence type="ECO:0000313" key="2">
    <source>
        <dbReference type="Proteomes" id="UP000663879"/>
    </source>
</evidence>
<reference evidence="1" key="1">
    <citation type="submission" date="2021-02" db="EMBL/GenBank/DDBJ databases">
        <authorList>
            <person name="Nowell W R."/>
        </authorList>
    </citation>
    <scope>NUCLEOTIDE SEQUENCE</scope>
    <source>
        <strain evidence="1">Ploen Becks lab</strain>
    </source>
</reference>